<dbReference type="EMBL" id="CAJNOJ010000011">
    <property type="protein sequence ID" value="CAF0791892.1"/>
    <property type="molecule type" value="Genomic_DNA"/>
</dbReference>
<comment type="caution">
    <text evidence="2">The sequence shown here is derived from an EMBL/GenBank/DDBJ whole genome shotgun (WGS) entry which is preliminary data.</text>
</comment>
<evidence type="ECO:0000313" key="2">
    <source>
        <dbReference type="EMBL" id="CAF0791892.1"/>
    </source>
</evidence>
<dbReference type="AlphaFoldDB" id="A0A813RZH6"/>
<dbReference type="EMBL" id="CAJNOR010000007">
    <property type="protein sequence ID" value="CAF0747854.1"/>
    <property type="molecule type" value="Genomic_DNA"/>
</dbReference>
<evidence type="ECO:0000313" key="4">
    <source>
        <dbReference type="Proteomes" id="UP000663852"/>
    </source>
</evidence>
<accession>A0A813RZH6</accession>
<reference evidence="2" key="1">
    <citation type="submission" date="2021-02" db="EMBL/GenBank/DDBJ databases">
        <authorList>
            <person name="Nowell W R."/>
        </authorList>
    </citation>
    <scope>NUCLEOTIDE SEQUENCE</scope>
</reference>
<keyword evidence="3" id="KW-1185">Reference proteome</keyword>
<dbReference type="Proteomes" id="UP000663828">
    <property type="component" value="Unassembled WGS sequence"/>
</dbReference>
<evidence type="ECO:0000313" key="3">
    <source>
        <dbReference type="Proteomes" id="UP000663828"/>
    </source>
</evidence>
<organism evidence="2 4">
    <name type="scientific">Adineta ricciae</name>
    <name type="common">Rotifer</name>
    <dbReference type="NCBI Taxonomy" id="249248"/>
    <lineage>
        <taxon>Eukaryota</taxon>
        <taxon>Metazoa</taxon>
        <taxon>Spiralia</taxon>
        <taxon>Gnathifera</taxon>
        <taxon>Rotifera</taxon>
        <taxon>Eurotatoria</taxon>
        <taxon>Bdelloidea</taxon>
        <taxon>Adinetida</taxon>
        <taxon>Adinetidae</taxon>
        <taxon>Adineta</taxon>
    </lineage>
</organism>
<name>A0A813RZH6_ADIRI</name>
<protein>
    <submittedName>
        <fullName evidence="2">Uncharacterized protein</fullName>
    </submittedName>
</protein>
<evidence type="ECO:0000313" key="1">
    <source>
        <dbReference type="EMBL" id="CAF0747854.1"/>
    </source>
</evidence>
<sequence length="271" mass="32059">MIKRTITNDSTYRNNSVYTGRILVNLNAANIDIEALETNPITGESKKIVYRYQLLDSKTILQRLLERLTTYGKLHKFQNTYVHHSTNNSTQDTEEKWLVVIILDAFLLRQFSDDVKFTRPQSKIDEEQAEEYRANQQILSFQCHDYYIEQDNRMGACTHHNGFIYDVFSVDLAVCIRKRVIESLLDEESRFNGRLNRNPPTQEEKENFERQKHRFRYICCDQVLQIGGAMIGCKRDKHSEPNVTGEHWETTCNRNQEYRQKRLALLKKRTQ</sequence>
<proteinExistence type="predicted"/>
<gene>
    <name evidence="2" type="ORF">EDS130_LOCUS4392</name>
    <name evidence="1" type="ORF">XAT740_LOCUS254</name>
</gene>
<dbReference type="Proteomes" id="UP000663852">
    <property type="component" value="Unassembled WGS sequence"/>
</dbReference>